<proteinExistence type="predicted"/>
<feature type="compositionally biased region" description="Polar residues" evidence="1">
    <location>
        <begin position="147"/>
        <end position="158"/>
    </location>
</feature>
<sequence length="165" mass="19087">MKFHPKNASRREIFDVKSPIKFKIPQLSYYEGKIDPTTNRFCDMKDFSFDECMNRVFNALESTKRGEMAISECGQRVSTFLVGCSGGLSLPVFCDMYQLRNSSMVLFMIRCAEPPYEYGDPASYLSTIEFNTDFPQVDSSSHRDSFNENQDLRQNFDQVTEKDEI</sequence>
<organism evidence="2 3">
    <name type="scientific">Dendrobium nobile</name>
    <name type="common">Orchid</name>
    <dbReference type="NCBI Taxonomy" id="94219"/>
    <lineage>
        <taxon>Eukaryota</taxon>
        <taxon>Viridiplantae</taxon>
        <taxon>Streptophyta</taxon>
        <taxon>Embryophyta</taxon>
        <taxon>Tracheophyta</taxon>
        <taxon>Spermatophyta</taxon>
        <taxon>Magnoliopsida</taxon>
        <taxon>Liliopsida</taxon>
        <taxon>Asparagales</taxon>
        <taxon>Orchidaceae</taxon>
        <taxon>Epidendroideae</taxon>
        <taxon>Malaxideae</taxon>
        <taxon>Dendrobiinae</taxon>
        <taxon>Dendrobium</taxon>
    </lineage>
</organism>
<keyword evidence="3" id="KW-1185">Reference proteome</keyword>
<evidence type="ECO:0000313" key="3">
    <source>
        <dbReference type="Proteomes" id="UP000829196"/>
    </source>
</evidence>
<comment type="caution">
    <text evidence="2">The sequence shown here is derived from an EMBL/GenBank/DDBJ whole genome shotgun (WGS) entry which is preliminary data.</text>
</comment>
<dbReference type="EMBL" id="JAGYWB010000009">
    <property type="protein sequence ID" value="KAI0512235.1"/>
    <property type="molecule type" value="Genomic_DNA"/>
</dbReference>
<dbReference type="Proteomes" id="UP000829196">
    <property type="component" value="Unassembled WGS sequence"/>
</dbReference>
<feature type="region of interest" description="Disordered" evidence="1">
    <location>
        <begin position="139"/>
        <end position="165"/>
    </location>
</feature>
<name>A0A8T3BKL7_DENNO</name>
<protein>
    <submittedName>
        <fullName evidence="2">Uncharacterized protein</fullName>
    </submittedName>
</protein>
<accession>A0A8T3BKL7</accession>
<gene>
    <name evidence="2" type="ORF">KFK09_012873</name>
</gene>
<evidence type="ECO:0000313" key="2">
    <source>
        <dbReference type="EMBL" id="KAI0512235.1"/>
    </source>
</evidence>
<dbReference type="AlphaFoldDB" id="A0A8T3BKL7"/>
<evidence type="ECO:0000256" key="1">
    <source>
        <dbReference type="SAM" id="MobiDB-lite"/>
    </source>
</evidence>
<reference evidence="2" key="1">
    <citation type="journal article" date="2022" name="Front. Genet.">
        <title>Chromosome-Scale Assembly of the Dendrobium nobile Genome Provides Insights Into the Molecular Mechanism of the Biosynthesis of the Medicinal Active Ingredient of Dendrobium.</title>
        <authorList>
            <person name="Xu Q."/>
            <person name="Niu S.-C."/>
            <person name="Li K.-L."/>
            <person name="Zheng P.-J."/>
            <person name="Zhang X.-J."/>
            <person name="Jia Y."/>
            <person name="Liu Y."/>
            <person name="Niu Y.-X."/>
            <person name="Yu L.-H."/>
            <person name="Chen D.-F."/>
            <person name="Zhang G.-Q."/>
        </authorList>
    </citation>
    <scope>NUCLEOTIDE SEQUENCE</scope>
    <source>
        <tissue evidence="2">Leaf</tissue>
    </source>
</reference>